<feature type="region of interest" description="Disordered" evidence="1">
    <location>
        <begin position="1"/>
        <end position="26"/>
    </location>
</feature>
<reference evidence="2" key="1">
    <citation type="submission" date="2023-10" db="EMBL/GenBank/DDBJ databases">
        <title>Genome assembly of Pristionchus species.</title>
        <authorList>
            <person name="Yoshida K."/>
            <person name="Sommer R.J."/>
        </authorList>
    </citation>
    <scope>NUCLEOTIDE SEQUENCE</scope>
    <source>
        <strain evidence="2">RS5133</strain>
    </source>
</reference>
<evidence type="ECO:0000256" key="1">
    <source>
        <dbReference type="SAM" id="MobiDB-lite"/>
    </source>
</evidence>
<accession>A0AAV5VWD3</accession>
<proteinExistence type="predicted"/>
<evidence type="ECO:0000313" key="3">
    <source>
        <dbReference type="Proteomes" id="UP001432322"/>
    </source>
</evidence>
<gene>
    <name evidence="2" type="ORF">PFISCL1PPCAC_13970</name>
</gene>
<organism evidence="2 3">
    <name type="scientific">Pristionchus fissidentatus</name>
    <dbReference type="NCBI Taxonomy" id="1538716"/>
    <lineage>
        <taxon>Eukaryota</taxon>
        <taxon>Metazoa</taxon>
        <taxon>Ecdysozoa</taxon>
        <taxon>Nematoda</taxon>
        <taxon>Chromadorea</taxon>
        <taxon>Rhabditida</taxon>
        <taxon>Rhabditina</taxon>
        <taxon>Diplogasteromorpha</taxon>
        <taxon>Diplogasteroidea</taxon>
        <taxon>Neodiplogasteridae</taxon>
        <taxon>Pristionchus</taxon>
    </lineage>
</organism>
<dbReference type="AlphaFoldDB" id="A0AAV5VWD3"/>
<dbReference type="EMBL" id="BTSY01000004">
    <property type="protein sequence ID" value="GMT22673.1"/>
    <property type="molecule type" value="Genomic_DNA"/>
</dbReference>
<name>A0AAV5VWD3_9BILA</name>
<comment type="caution">
    <text evidence="2">The sequence shown here is derived from an EMBL/GenBank/DDBJ whole genome shotgun (WGS) entry which is preliminary data.</text>
</comment>
<sequence>QTSPRPIRTIQGGRRLRTRPGSPPFDRFRAIRADLSRSIHHYIFTRHENGKGGNDSNMSLFSSSSLAIPSKSSLTKAMSDCSIIERRRRCGRCRLSRLHNCSRSLDCKCCRSCLC</sequence>
<keyword evidence="3" id="KW-1185">Reference proteome</keyword>
<evidence type="ECO:0000313" key="2">
    <source>
        <dbReference type="EMBL" id="GMT22673.1"/>
    </source>
</evidence>
<dbReference type="Proteomes" id="UP001432322">
    <property type="component" value="Unassembled WGS sequence"/>
</dbReference>
<feature type="non-terminal residue" evidence="2">
    <location>
        <position position="1"/>
    </location>
</feature>
<feature type="non-terminal residue" evidence="2">
    <location>
        <position position="115"/>
    </location>
</feature>
<protein>
    <submittedName>
        <fullName evidence="2">Uncharacterized protein</fullName>
    </submittedName>
</protein>